<evidence type="ECO:0000256" key="3">
    <source>
        <dbReference type="SAM" id="Coils"/>
    </source>
</evidence>
<keyword evidence="1 2" id="KW-0238">DNA-binding</keyword>
<keyword evidence="2" id="KW-0963">Cytoplasm</keyword>
<dbReference type="AlphaFoldDB" id="A0A162LZA8"/>
<dbReference type="RefSeq" id="WP_014746202.1">
    <property type="nucleotide sequence ID" value="NZ_CP121013.1"/>
</dbReference>
<evidence type="ECO:0000256" key="1">
    <source>
        <dbReference type="ARBA" id="ARBA00023125"/>
    </source>
</evidence>
<dbReference type="EMBL" id="LPZR01000011">
    <property type="protein sequence ID" value="KYO57620.1"/>
    <property type="molecule type" value="Genomic_DNA"/>
</dbReference>
<dbReference type="EMBL" id="DMAI01000252">
    <property type="protein sequence ID" value="HAE48874.1"/>
    <property type="molecule type" value="Genomic_DNA"/>
</dbReference>
<dbReference type="NCBIfam" id="TIGR00103">
    <property type="entry name" value="DNA_YbaB_EbfC"/>
    <property type="match status" value="1"/>
</dbReference>
<comment type="caution">
    <text evidence="5">The sequence shown here is derived from an EMBL/GenBank/DDBJ whole genome shotgun (WGS) entry which is preliminary data.</text>
</comment>
<dbReference type="GO" id="GO:0003677">
    <property type="term" value="F:DNA binding"/>
    <property type="evidence" value="ECO:0007669"/>
    <property type="project" value="UniProtKB-UniRule"/>
</dbReference>
<dbReference type="GO" id="GO:0005829">
    <property type="term" value="C:cytosol"/>
    <property type="evidence" value="ECO:0007669"/>
    <property type="project" value="TreeGrafter"/>
</dbReference>
<dbReference type="Gene3D" id="3.30.1310.10">
    <property type="entry name" value="Nucleoid-associated protein YbaB-like domain"/>
    <property type="match status" value="1"/>
</dbReference>
<dbReference type="GeneID" id="97243490"/>
<dbReference type="PANTHER" id="PTHR33449:SF1">
    <property type="entry name" value="NUCLEOID-ASSOCIATED PROTEIN YBAB"/>
    <property type="match status" value="1"/>
</dbReference>
<dbReference type="PIRSF" id="PIRSF004555">
    <property type="entry name" value="UCP004555"/>
    <property type="match status" value="1"/>
</dbReference>
<gene>
    <name evidence="5" type="ORF">AUP44_19500</name>
    <name evidence="4" type="ORF">DCK97_15770</name>
</gene>
<comment type="subunit">
    <text evidence="2">Homodimer.</text>
</comment>
<feature type="coiled-coil region" evidence="3">
    <location>
        <begin position="4"/>
        <end position="31"/>
    </location>
</feature>
<accession>A0A162LZA8</accession>
<name>A0A162LZA8_9PROT</name>
<comment type="subcellular location">
    <subcellularLocation>
        <location evidence="2">Cytoplasm</location>
        <location evidence="2">Nucleoid</location>
    </subcellularLocation>
</comment>
<dbReference type="SUPFAM" id="SSF82607">
    <property type="entry name" value="YbaB-like"/>
    <property type="match status" value="1"/>
</dbReference>
<comment type="function">
    <text evidence="2">Binds to DNA and alters its conformation. May be involved in regulation of gene expression, nucleoid organization and DNA protection.</text>
</comment>
<proteinExistence type="inferred from homology"/>
<dbReference type="Pfam" id="PF02575">
    <property type="entry name" value="YbaB_DNA_bd"/>
    <property type="match status" value="1"/>
</dbReference>
<keyword evidence="3" id="KW-0175">Coiled coil</keyword>
<reference evidence="5 6" key="1">
    <citation type="submission" date="2015-12" db="EMBL/GenBank/DDBJ databases">
        <title>Genome sequence of Tistrella mobilis MCCC 1A02139.</title>
        <authorList>
            <person name="Lu L."/>
            <person name="Lai Q."/>
            <person name="Shao Z."/>
            <person name="Qian P."/>
        </authorList>
    </citation>
    <scope>NUCLEOTIDE SEQUENCE [LARGE SCALE GENOMIC DNA]</scope>
    <source>
        <strain evidence="5 6">MCCC 1A02139</strain>
    </source>
</reference>
<evidence type="ECO:0000313" key="7">
    <source>
        <dbReference type="Proteomes" id="UP000257706"/>
    </source>
</evidence>
<dbReference type="GO" id="GO:0043590">
    <property type="term" value="C:bacterial nucleoid"/>
    <property type="evidence" value="ECO:0007669"/>
    <property type="project" value="UniProtKB-UniRule"/>
</dbReference>
<evidence type="ECO:0000313" key="4">
    <source>
        <dbReference type="EMBL" id="HAE48874.1"/>
    </source>
</evidence>
<dbReference type="InterPro" id="IPR004401">
    <property type="entry name" value="YbaB/EbfC"/>
</dbReference>
<dbReference type="Proteomes" id="UP000257706">
    <property type="component" value="Unassembled WGS sequence"/>
</dbReference>
<protein>
    <recommendedName>
        <fullName evidence="2">Nucleoid-associated protein AUP44_19500</fullName>
    </recommendedName>
</protein>
<dbReference type="PANTHER" id="PTHR33449">
    <property type="entry name" value="NUCLEOID-ASSOCIATED PROTEIN YBAB"/>
    <property type="match status" value="1"/>
</dbReference>
<dbReference type="OMA" id="MGNMMKQ"/>
<comment type="similarity">
    <text evidence="2">Belongs to the YbaB/EbfC family.</text>
</comment>
<sequence>MRNIGQLMKQAQKMQSKMAEMQEQLAKVEISGQSGGGMVTAVMTGKSELRSLKIDPKLVDPEEVEMLEDLIVAAVNDAKKKVETYVNDEMQKMTGGLNIPGMGNLPF</sequence>
<organism evidence="5 6">
    <name type="scientific">Tistrella mobilis</name>
    <dbReference type="NCBI Taxonomy" id="171437"/>
    <lineage>
        <taxon>Bacteria</taxon>
        <taxon>Pseudomonadati</taxon>
        <taxon>Pseudomonadota</taxon>
        <taxon>Alphaproteobacteria</taxon>
        <taxon>Geminicoccales</taxon>
        <taxon>Geminicoccaceae</taxon>
        <taxon>Tistrella</taxon>
    </lineage>
</organism>
<evidence type="ECO:0000256" key="2">
    <source>
        <dbReference type="HAMAP-Rule" id="MF_00274"/>
    </source>
</evidence>
<dbReference type="OrthoDB" id="9803080at2"/>
<reference evidence="4 7" key="2">
    <citation type="journal article" date="2018" name="Nat. Biotechnol.">
        <title>A standardized bacterial taxonomy based on genome phylogeny substantially revises the tree of life.</title>
        <authorList>
            <person name="Parks D.H."/>
            <person name="Chuvochina M."/>
            <person name="Waite D.W."/>
            <person name="Rinke C."/>
            <person name="Skarshewski A."/>
            <person name="Chaumeil P.A."/>
            <person name="Hugenholtz P."/>
        </authorList>
    </citation>
    <scope>NUCLEOTIDE SEQUENCE [LARGE SCALE GENOMIC DNA]</scope>
    <source>
        <strain evidence="4">UBA8739</strain>
    </source>
</reference>
<evidence type="ECO:0000313" key="6">
    <source>
        <dbReference type="Proteomes" id="UP000075787"/>
    </source>
</evidence>
<dbReference type="HAMAP" id="MF_00274">
    <property type="entry name" value="DNA_YbaB_EbfC"/>
    <property type="match status" value="1"/>
</dbReference>
<dbReference type="Proteomes" id="UP000075787">
    <property type="component" value="Unassembled WGS sequence"/>
</dbReference>
<evidence type="ECO:0000313" key="5">
    <source>
        <dbReference type="EMBL" id="KYO57620.1"/>
    </source>
</evidence>
<dbReference type="InterPro" id="IPR036894">
    <property type="entry name" value="YbaB-like_sf"/>
</dbReference>